<organism evidence="2 3">
    <name type="scientific">Ameca splendens</name>
    <dbReference type="NCBI Taxonomy" id="208324"/>
    <lineage>
        <taxon>Eukaryota</taxon>
        <taxon>Metazoa</taxon>
        <taxon>Chordata</taxon>
        <taxon>Craniata</taxon>
        <taxon>Vertebrata</taxon>
        <taxon>Euteleostomi</taxon>
        <taxon>Actinopterygii</taxon>
        <taxon>Neopterygii</taxon>
        <taxon>Teleostei</taxon>
        <taxon>Neoteleostei</taxon>
        <taxon>Acanthomorphata</taxon>
        <taxon>Ovalentaria</taxon>
        <taxon>Atherinomorphae</taxon>
        <taxon>Cyprinodontiformes</taxon>
        <taxon>Goodeidae</taxon>
        <taxon>Ameca</taxon>
    </lineage>
</organism>
<feature type="compositionally biased region" description="Polar residues" evidence="1">
    <location>
        <begin position="1"/>
        <end position="10"/>
    </location>
</feature>
<dbReference type="Proteomes" id="UP001469553">
    <property type="component" value="Unassembled WGS sequence"/>
</dbReference>
<proteinExistence type="predicted"/>
<gene>
    <name evidence="2" type="ORF">AMECASPLE_039477</name>
</gene>
<reference evidence="2 3" key="1">
    <citation type="submission" date="2021-06" db="EMBL/GenBank/DDBJ databases">
        <authorList>
            <person name="Palmer J.M."/>
        </authorList>
    </citation>
    <scope>NUCLEOTIDE SEQUENCE [LARGE SCALE GENOMIC DNA]</scope>
    <source>
        <strain evidence="2 3">AS_MEX2019</strain>
        <tissue evidence="2">Muscle</tissue>
    </source>
</reference>
<dbReference type="EMBL" id="JAHRIP010055382">
    <property type="protein sequence ID" value="MEQ2301764.1"/>
    <property type="molecule type" value="Genomic_DNA"/>
</dbReference>
<protein>
    <submittedName>
        <fullName evidence="2">Uncharacterized protein</fullName>
    </submittedName>
</protein>
<accession>A0ABV0Z6B3</accession>
<evidence type="ECO:0000313" key="2">
    <source>
        <dbReference type="EMBL" id="MEQ2301764.1"/>
    </source>
</evidence>
<keyword evidence="3" id="KW-1185">Reference proteome</keyword>
<evidence type="ECO:0000256" key="1">
    <source>
        <dbReference type="SAM" id="MobiDB-lite"/>
    </source>
</evidence>
<comment type="caution">
    <text evidence="2">The sequence shown here is derived from an EMBL/GenBank/DDBJ whole genome shotgun (WGS) entry which is preliminary data.</text>
</comment>
<feature type="region of interest" description="Disordered" evidence="1">
    <location>
        <begin position="1"/>
        <end position="119"/>
    </location>
</feature>
<sequence>RSSQKVSPLKSTGEVDPPIIPPSPQTQTDTPSKPPLPQTPTQTAQNSPISPLSPLFALLDSDNMKGAPKIRTQMALTSSPFNTPHGRGPATKPTSYKCRRPPPPPNLSPPNQDLQITSL</sequence>
<evidence type="ECO:0000313" key="3">
    <source>
        <dbReference type="Proteomes" id="UP001469553"/>
    </source>
</evidence>
<name>A0ABV0Z6B3_9TELE</name>
<feature type="non-terminal residue" evidence="2">
    <location>
        <position position="1"/>
    </location>
</feature>